<comment type="catalytic activity">
    <reaction evidence="6">
        <text>all-trans-zeaxanthin + 2 O2 = 4,9-dimethyldodeca-2,4,6,8,10-pentaenedial + 2 (3R)-hydroxy-beta-ionone</text>
        <dbReference type="Rhea" id="RHEA:26393"/>
        <dbReference type="ChEBI" id="CHEBI:15379"/>
        <dbReference type="ChEBI" id="CHEBI:27547"/>
        <dbReference type="ChEBI" id="CHEBI:53171"/>
        <dbReference type="ChEBI" id="CHEBI:53173"/>
        <dbReference type="EC" id="1.14.99.n4"/>
    </reaction>
</comment>
<comment type="similarity">
    <text evidence="1">Belongs to the carotenoid oxygenase family.</text>
</comment>
<dbReference type="Pfam" id="PF03055">
    <property type="entry name" value="RPE65"/>
    <property type="match status" value="2"/>
</dbReference>
<evidence type="ECO:0000256" key="7">
    <source>
        <dbReference type="PIRSR" id="PIRSR604294-1"/>
    </source>
</evidence>
<keyword evidence="9" id="KW-0812">Transmembrane</keyword>
<evidence type="ECO:0000313" key="11">
    <source>
        <dbReference type="Proteomes" id="UP001472866"/>
    </source>
</evidence>
<feature type="binding site" evidence="7">
    <location>
        <position position="638"/>
    </location>
    <ligand>
        <name>Fe cation</name>
        <dbReference type="ChEBI" id="CHEBI:24875"/>
        <note>catalytic</note>
    </ligand>
</feature>
<evidence type="ECO:0000256" key="5">
    <source>
        <dbReference type="ARBA" id="ARBA00039084"/>
    </source>
</evidence>
<accession>A0AAX4PCG3</accession>
<dbReference type="GO" id="GO:0016121">
    <property type="term" value="P:carotene catabolic process"/>
    <property type="evidence" value="ECO:0007669"/>
    <property type="project" value="TreeGrafter"/>
</dbReference>
<evidence type="ECO:0000256" key="4">
    <source>
        <dbReference type="ARBA" id="ARBA00023004"/>
    </source>
</evidence>
<comment type="cofactor">
    <cofactor evidence="7">
        <name>Fe(2+)</name>
        <dbReference type="ChEBI" id="CHEBI:29033"/>
    </cofactor>
    <text evidence="7">Binds 1 Fe(2+) ion per subunit.</text>
</comment>
<dbReference type="PANTHER" id="PTHR10543">
    <property type="entry name" value="BETA-CAROTENE DIOXYGENASE"/>
    <property type="match status" value="1"/>
</dbReference>
<protein>
    <recommendedName>
        <fullName evidence="5">carotenoid 9,10-dioxygenase</fullName>
        <ecNumber evidence="5">1.14.99.n4</ecNumber>
    </recommendedName>
</protein>
<keyword evidence="9" id="KW-1133">Transmembrane helix</keyword>
<dbReference type="AlphaFoldDB" id="A0AAX4PCG3"/>
<dbReference type="EC" id="1.14.99.n4" evidence="5"/>
<dbReference type="PANTHER" id="PTHR10543:SF89">
    <property type="entry name" value="CAROTENOID 9,10(9',10')-CLEAVAGE DIOXYGENASE 1"/>
    <property type="match status" value="1"/>
</dbReference>
<feature type="transmembrane region" description="Helical" evidence="9">
    <location>
        <begin position="12"/>
        <end position="31"/>
    </location>
</feature>
<keyword evidence="10" id="KW-0223">Dioxygenase</keyword>
<evidence type="ECO:0000256" key="2">
    <source>
        <dbReference type="ARBA" id="ARBA00022723"/>
    </source>
</evidence>
<keyword evidence="4 7" id="KW-0408">Iron</keyword>
<keyword evidence="2 7" id="KW-0479">Metal-binding</keyword>
<dbReference type="InterPro" id="IPR004294">
    <property type="entry name" value="Carotenoid_Oase"/>
</dbReference>
<reference evidence="10 11" key="1">
    <citation type="submission" date="2024-03" db="EMBL/GenBank/DDBJ databases">
        <title>Complete genome sequence of the green alga Chloropicon roscoffensis RCC1871.</title>
        <authorList>
            <person name="Lemieux C."/>
            <person name="Pombert J.-F."/>
            <person name="Otis C."/>
            <person name="Turmel M."/>
        </authorList>
    </citation>
    <scope>NUCLEOTIDE SEQUENCE [LARGE SCALE GENOMIC DNA]</scope>
    <source>
        <strain evidence="10 11">RCC1871</strain>
    </source>
</reference>
<dbReference type="EMBL" id="CP151508">
    <property type="protein sequence ID" value="WZN63660.1"/>
    <property type="molecule type" value="Genomic_DNA"/>
</dbReference>
<keyword evidence="3" id="KW-0560">Oxidoreductase</keyword>
<feature type="binding site" evidence="7">
    <location>
        <position position="360"/>
    </location>
    <ligand>
        <name>Fe cation</name>
        <dbReference type="ChEBI" id="CHEBI:24875"/>
        <note>catalytic</note>
    </ligand>
</feature>
<dbReference type="GO" id="GO:0046872">
    <property type="term" value="F:metal ion binding"/>
    <property type="evidence" value="ECO:0007669"/>
    <property type="project" value="UniProtKB-KW"/>
</dbReference>
<evidence type="ECO:0000313" key="10">
    <source>
        <dbReference type="EMBL" id="WZN63660.1"/>
    </source>
</evidence>
<evidence type="ECO:0000256" key="6">
    <source>
        <dbReference type="ARBA" id="ARBA00048709"/>
    </source>
</evidence>
<organism evidence="10 11">
    <name type="scientific">Chloropicon roscoffensis</name>
    <dbReference type="NCBI Taxonomy" id="1461544"/>
    <lineage>
        <taxon>Eukaryota</taxon>
        <taxon>Viridiplantae</taxon>
        <taxon>Chlorophyta</taxon>
        <taxon>Chloropicophyceae</taxon>
        <taxon>Chloropicales</taxon>
        <taxon>Chloropicaceae</taxon>
        <taxon>Chloropicon</taxon>
    </lineage>
</organism>
<evidence type="ECO:0000256" key="8">
    <source>
        <dbReference type="SAM" id="MobiDB-lite"/>
    </source>
</evidence>
<dbReference type="GO" id="GO:0009570">
    <property type="term" value="C:chloroplast stroma"/>
    <property type="evidence" value="ECO:0007669"/>
    <property type="project" value="TreeGrafter"/>
</dbReference>
<sequence length="666" mass="72105">MDSGLPDSAVVALSVVLPLLAVCVTLVLVLVTRKRDLVDWFDFKFLYHDDPPPVGFLRGNFAPTPKEVTNPDLVVTRGELPASLDGCFLRNGPNPFFEPLGKYHWFDGDGMVHGVRIRGGRASYANRWIETSRLIQERRFGRPAFSKIGELTGKAGLFALASQNLKKRLGLLDLGMGTGTANTSLVFHHDRLLALYESDLPYALKVMCSGAVETIERATVEAADIVGGGGGKKSGAGFEQFTAHPKIDPRTGEMHFFGYNLRRAPHLTYGVLDAGGSLVKSIPIDLPHGPAMMHDMALTETYAVFLYMPLYFRPKEMVQGSGFPFVFDADLPSKFALLRRDAEDASGIQWFDLPAGMIFHAANAWDSEEDGKVYLYACSTSEYTLGDLISSNSTRYPMATEPSGSKSMMSAGGTARFMPGAHGGMNMMERGRGAPLDFAVPPGRHQRMMSEDGGSSVGASSSFRDGDSSRDVLNLSGRDGGGSSTSLFEFTFDPKTGLATQAKIVDPRLCCDGAYMVEFPIVHPKFLSRPNRYVYLATFCDGMKTNGVVKCDLSVSGGGGGGGSAVVGRIRFGSKRFGGESIFVPRSQEEVGEEDDGFLMTFVWDAGRKTSFLLVHDARTMGLVAEVDVRARVPFGFHGAWLGAEEMRKTRLGEGGGEVRVDVGDG</sequence>
<dbReference type="GO" id="GO:0010436">
    <property type="term" value="F:carotenoid dioxygenase activity"/>
    <property type="evidence" value="ECO:0007669"/>
    <property type="project" value="TreeGrafter"/>
</dbReference>
<dbReference type="Proteomes" id="UP001472866">
    <property type="component" value="Chromosome 08"/>
</dbReference>
<keyword evidence="9" id="KW-0472">Membrane</keyword>
<feature type="binding site" evidence="7">
    <location>
        <position position="294"/>
    </location>
    <ligand>
        <name>Fe cation</name>
        <dbReference type="ChEBI" id="CHEBI:24875"/>
        <note>catalytic</note>
    </ligand>
</feature>
<evidence type="ECO:0000256" key="9">
    <source>
        <dbReference type="SAM" id="Phobius"/>
    </source>
</evidence>
<gene>
    <name evidence="10" type="ORF">HKI87_08g52110</name>
</gene>
<keyword evidence="11" id="KW-1185">Reference proteome</keyword>
<evidence type="ECO:0000256" key="3">
    <source>
        <dbReference type="ARBA" id="ARBA00023002"/>
    </source>
</evidence>
<feature type="binding site" evidence="7">
    <location>
        <position position="244"/>
    </location>
    <ligand>
        <name>Fe cation</name>
        <dbReference type="ChEBI" id="CHEBI:24875"/>
        <note>catalytic</note>
    </ligand>
</feature>
<evidence type="ECO:0000256" key="1">
    <source>
        <dbReference type="ARBA" id="ARBA00006787"/>
    </source>
</evidence>
<feature type="region of interest" description="Disordered" evidence="8">
    <location>
        <begin position="444"/>
        <end position="478"/>
    </location>
</feature>
<name>A0AAX4PCG3_9CHLO</name>
<proteinExistence type="inferred from homology"/>